<reference evidence="1 2" key="1">
    <citation type="submission" date="2018-01" db="EMBL/GenBank/DDBJ databases">
        <title>Whole genome analyses suggest that Burkholderia sensu lato contains two further novel genera in the rhizoxinica-symbiotica group Mycetohabitans gen. nov., and Trinickia gen. nov.: implications for the evolution of diazotrophy and nodulation in the Burkholderiaceae.</title>
        <authorList>
            <person name="Estrada-de los Santos P."/>
            <person name="Palmer M."/>
            <person name="Chavez-Ramirez B."/>
            <person name="Beukes C."/>
            <person name="Steenkamp E.T."/>
            <person name="Hirsch A.M."/>
            <person name="Manyaka P."/>
            <person name="Maluk M."/>
            <person name="Lafos M."/>
            <person name="Crook M."/>
            <person name="Gross E."/>
            <person name="Simon M.F."/>
            <person name="Bueno dos Reis Junior F."/>
            <person name="Poole P.S."/>
            <person name="Venter S.N."/>
            <person name="James E.K."/>
        </authorList>
    </citation>
    <scope>NUCLEOTIDE SEQUENCE [LARGE SCALE GENOMIC DNA]</scope>
    <source>
        <strain evidence="1 2">GIMN1.004</strain>
    </source>
</reference>
<dbReference type="EMBL" id="PNYA01000004">
    <property type="protein sequence ID" value="PMS22038.1"/>
    <property type="molecule type" value="Genomic_DNA"/>
</dbReference>
<evidence type="ECO:0000313" key="2">
    <source>
        <dbReference type="Proteomes" id="UP000235616"/>
    </source>
</evidence>
<organism evidence="1 2">
    <name type="scientific">Trinickia dabaoshanensis</name>
    <dbReference type="NCBI Taxonomy" id="564714"/>
    <lineage>
        <taxon>Bacteria</taxon>
        <taxon>Pseudomonadati</taxon>
        <taxon>Pseudomonadota</taxon>
        <taxon>Betaproteobacteria</taxon>
        <taxon>Burkholderiales</taxon>
        <taxon>Burkholderiaceae</taxon>
        <taxon>Trinickia</taxon>
    </lineage>
</organism>
<evidence type="ECO:0000313" key="1">
    <source>
        <dbReference type="EMBL" id="PMS22038.1"/>
    </source>
</evidence>
<proteinExistence type="predicted"/>
<gene>
    <name evidence="1" type="ORF">C0Z18_05840</name>
</gene>
<dbReference type="Proteomes" id="UP000235616">
    <property type="component" value="Unassembled WGS sequence"/>
</dbReference>
<dbReference type="AlphaFoldDB" id="A0A2N7VY19"/>
<keyword evidence="2" id="KW-1185">Reference proteome</keyword>
<name>A0A2N7VY19_9BURK</name>
<protein>
    <submittedName>
        <fullName evidence="1">Uncharacterized protein</fullName>
    </submittedName>
</protein>
<accession>A0A2N7VY19</accession>
<comment type="caution">
    <text evidence="1">The sequence shown here is derived from an EMBL/GenBank/DDBJ whole genome shotgun (WGS) entry which is preliminary data.</text>
</comment>
<sequence length="63" mass="6818">MSSIMPSIFSISAVPLLPLLLSAPKDAEKSAPLRPTWEEPPIDTLMNDLVVMNSECPPPKDSV</sequence>